<keyword evidence="3" id="KW-0697">Rotamase</keyword>
<evidence type="ECO:0000313" key="6">
    <source>
        <dbReference type="EMBL" id="MCO6045580.1"/>
    </source>
</evidence>
<dbReference type="Gene3D" id="3.40.30.10">
    <property type="entry name" value="Glutaredoxin"/>
    <property type="match status" value="1"/>
</dbReference>
<dbReference type="PROSITE" id="PS50072">
    <property type="entry name" value="CSA_PPIASE_2"/>
    <property type="match status" value="1"/>
</dbReference>
<dbReference type="InterPro" id="IPR013783">
    <property type="entry name" value="Ig-like_fold"/>
</dbReference>
<dbReference type="InterPro" id="IPR044666">
    <property type="entry name" value="Cyclophilin_A-like"/>
</dbReference>
<gene>
    <name evidence="6" type="ORF">NG895_16845</name>
</gene>
<dbReference type="InterPro" id="IPR020892">
    <property type="entry name" value="Cyclophilin-type_PPIase_CS"/>
</dbReference>
<dbReference type="Proteomes" id="UP001155241">
    <property type="component" value="Unassembled WGS sequence"/>
</dbReference>
<dbReference type="PANTHER" id="PTHR45625">
    <property type="entry name" value="PEPTIDYL-PROLYL CIS-TRANS ISOMERASE-RELATED"/>
    <property type="match status" value="1"/>
</dbReference>
<dbReference type="GO" id="GO:0006457">
    <property type="term" value="P:protein folding"/>
    <property type="evidence" value="ECO:0007669"/>
    <property type="project" value="InterPro"/>
</dbReference>
<dbReference type="GO" id="GO:0016020">
    <property type="term" value="C:membrane"/>
    <property type="evidence" value="ECO:0007669"/>
    <property type="project" value="InterPro"/>
</dbReference>
<dbReference type="Gene3D" id="2.60.40.10">
    <property type="entry name" value="Immunoglobulins"/>
    <property type="match status" value="1"/>
</dbReference>
<keyword evidence="4 6" id="KW-0413">Isomerase</keyword>
<dbReference type="GO" id="GO:0005509">
    <property type="term" value="F:calcium ion binding"/>
    <property type="evidence" value="ECO:0007669"/>
    <property type="project" value="InterPro"/>
</dbReference>
<dbReference type="PROSITE" id="PS00170">
    <property type="entry name" value="CSA_PPIASE_1"/>
    <property type="match status" value="1"/>
</dbReference>
<accession>A0A9X2JH15</accession>
<name>A0A9X2JH15_9BACT</name>
<reference evidence="6" key="1">
    <citation type="submission" date="2022-06" db="EMBL/GenBank/DDBJ databases">
        <title>Aeoliella straminimaris, a novel planctomycete from sediments.</title>
        <authorList>
            <person name="Vitorino I.R."/>
            <person name="Lage O.M."/>
        </authorList>
    </citation>
    <scope>NUCLEOTIDE SEQUENCE</scope>
    <source>
        <strain evidence="6">ICT_H6.2</strain>
    </source>
</reference>
<evidence type="ECO:0000256" key="3">
    <source>
        <dbReference type="ARBA" id="ARBA00023110"/>
    </source>
</evidence>
<evidence type="ECO:0000256" key="1">
    <source>
        <dbReference type="ARBA" id="ARBA00007365"/>
    </source>
</evidence>
<dbReference type="EC" id="5.2.1.8" evidence="2"/>
<dbReference type="EMBL" id="JAMXLR010000058">
    <property type="protein sequence ID" value="MCO6045580.1"/>
    <property type="molecule type" value="Genomic_DNA"/>
</dbReference>
<sequence length="1097" mass="116301">MSCQHLEDRWLMAVDVMGDEMLVNDLVFRSQSTEAAEAAVAVSEFAQVVVFSGNGPGDDSGVFAKLYDADGEVQGDGAFLVNSTVRGDQYAASVAMDADGNFVVVWAGRGVVDDQGIFLQRFDSSGTALGEETLVNSTTAGKQIDPTIAMDADGAFVVGWSGQSTSDATGVYLQRFTAAGEQDGDEVLVNSTTYNRQEGLAMVFDAAGNLVTAWSSLGQDTSDWGVYGQRFDADGDRLGEEFLWNTTTTGSQTGVVLAAGTDGEVVAAWQTYGQDGDGWGVAARMLDADGTTLADEILLNDVTDGEQFDVKLGIAEDGTWIAAWTTVAADGAGYEVAARAFEGDGSPEGDSFAVNQDTSGANSGHQHHASIAIWGDLATIVWSGKGAADRQGVYRQDYEVDLIDDGPQEAPDLAEISDTVVEVGMEMEITITATDANSRDDLTFFLDGDNSPAGATIEQTDNNTAIIRWTPTDDFEGEDVLFRVLVTDDGDPALVDSEEFTVTVGNIELEVDLNGEVVSDDDVTATFAPSAGPTSIVPEELVVIGANEGMVSGATVILDAAPDGDAEVLAVDVGSTAITASYDAATRTLTLTGTDTVSNYEQVLRTLTYDNTEVDATGTRTITVTVTDALETSSEATIELTIGSADLVGLAQAIAGSGAIFYGAGWCPNCTAQKEMFEDGSQLLPFIEVTNPDRTLNGVGTDNDISVLPTWEFSDGTRIEGVTSLQVLAAAAGVAIPTSDTPYMAEIEDDTLLVGSPLHIPLDGYDPNGEPLTYEVSTDNAGVTATLLTDNRSMRIAVEGYGDMVFELFEDRASRATDRVIELADDDFYDDVIFHRVVNGFVIQGGDPTGTGSGGSTLGDFDDQFNVDLQHNRRGLLSFAKSGDDTNDSQFFITETATRSLDFNHTIFGIMVEGEANREAISNTAVEKQELTPEISSPVNDVVMRDVEIFTDTENAVLMLKADEGVSGPVEITVTVTNSAGNSFERKFTVNVEDDTFDNRPFLDDIAPVSIEAGTSAQIQLSSQDVDGGPIIYQAFESGSVDYTFDLTDEGLLTVTPPDGFTGTMEIEVRVTRNASSQTDFDAQLVVIEVTDPMSQA</sequence>
<protein>
    <recommendedName>
        <fullName evidence="2">peptidylprolyl isomerase</fullName>
        <ecNumber evidence="2">5.2.1.8</ecNumber>
    </recommendedName>
</protein>
<dbReference type="SUPFAM" id="SSF49313">
    <property type="entry name" value="Cadherin-like"/>
    <property type="match status" value="1"/>
</dbReference>
<comment type="caution">
    <text evidence="6">The sequence shown here is derived from an EMBL/GenBank/DDBJ whole genome shotgun (WGS) entry which is preliminary data.</text>
</comment>
<dbReference type="SUPFAM" id="SSF50891">
    <property type="entry name" value="Cyclophilin-like"/>
    <property type="match status" value="1"/>
</dbReference>
<evidence type="ECO:0000256" key="2">
    <source>
        <dbReference type="ARBA" id="ARBA00013194"/>
    </source>
</evidence>
<dbReference type="PANTHER" id="PTHR45625:SF4">
    <property type="entry name" value="PEPTIDYLPROLYL ISOMERASE DOMAIN AND WD REPEAT-CONTAINING PROTEIN 1"/>
    <property type="match status" value="1"/>
</dbReference>
<keyword evidence="7" id="KW-1185">Reference proteome</keyword>
<dbReference type="InterPro" id="IPR015919">
    <property type="entry name" value="Cadherin-like_sf"/>
</dbReference>
<proteinExistence type="inferred from homology"/>
<evidence type="ECO:0000313" key="7">
    <source>
        <dbReference type="Proteomes" id="UP001155241"/>
    </source>
</evidence>
<evidence type="ECO:0000259" key="5">
    <source>
        <dbReference type="PROSITE" id="PS50072"/>
    </source>
</evidence>
<evidence type="ECO:0000256" key="4">
    <source>
        <dbReference type="ARBA" id="ARBA00023235"/>
    </source>
</evidence>
<dbReference type="Gene3D" id="2.40.100.10">
    <property type="entry name" value="Cyclophilin-like"/>
    <property type="match status" value="1"/>
</dbReference>
<dbReference type="InterPro" id="IPR029000">
    <property type="entry name" value="Cyclophilin-like_dom_sf"/>
</dbReference>
<dbReference type="Pfam" id="PF00160">
    <property type="entry name" value="Pro_isomerase"/>
    <property type="match status" value="1"/>
</dbReference>
<feature type="domain" description="PPIase cyclophilin-type" evidence="5">
    <location>
        <begin position="791"/>
        <end position="949"/>
    </location>
</feature>
<organism evidence="6 7">
    <name type="scientific">Aeoliella straminimaris</name>
    <dbReference type="NCBI Taxonomy" id="2954799"/>
    <lineage>
        <taxon>Bacteria</taxon>
        <taxon>Pseudomonadati</taxon>
        <taxon>Planctomycetota</taxon>
        <taxon>Planctomycetia</taxon>
        <taxon>Pirellulales</taxon>
        <taxon>Lacipirellulaceae</taxon>
        <taxon>Aeoliella</taxon>
    </lineage>
</organism>
<dbReference type="RefSeq" id="WP_252853696.1">
    <property type="nucleotide sequence ID" value="NZ_JAMXLR010000058.1"/>
</dbReference>
<dbReference type="CDD" id="cd00317">
    <property type="entry name" value="cyclophilin"/>
    <property type="match status" value="1"/>
</dbReference>
<dbReference type="PRINTS" id="PR00153">
    <property type="entry name" value="CSAPPISMRASE"/>
</dbReference>
<dbReference type="GO" id="GO:0003755">
    <property type="term" value="F:peptidyl-prolyl cis-trans isomerase activity"/>
    <property type="evidence" value="ECO:0007669"/>
    <property type="project" value="UniProtKB-KW"/>
</dbReference>
<comment type="similarity">
    <text evidence="1">Belongs to the cyclophilin-type PPIase family.</text>
</comment>
<dbReference type="AlphaFoldDB" id="A0A9X2JH15"/>
<dbReference type="InterPro" id="IPR002130">
    <property type="entry name" value="Cyclophilin-type_PPIase_dom"/>
</dbReference>